<name>A0A9D1RCK1_9FIRM</name>
<evidence type="ECO:0000256" key="1">
    <source>
        <dbReference type="SAM" id="Phobius"/>
    </source>
</evidence>
<feature type="transmembrane region" description="Helical" evidence="1">
    <location>
        <begin position="106"/>
        <end position="136"/>
    </location>
</feature>
<evidence type="ECO:0000313" key="2">
    <source>
        <dbReference type="EMBL" id="HIW85097.1"/>
    </source>
</evidence>
<dbReference type="Proteomes" id="UP000824205">
    <property type="component" value="Unassembled WGS sequence"/>
</dbReference>
<reference evidence="2" key="1">
    <citation type="journal article" date="2021" name="PeerJ">
        <title>Extensive microbial diversity within the chicken gut microbiome revealed by metagenomics and culture.</title>
        <authorList>
            <person name="Gilroy R."/>
            <person name="Ravi A."/>
            <person name="Getino M."/>
            <person name="Pursley I."/>
            <person name="Horton D.L."/>
            <person name="Alikhan N.F."/>
            <person name="Baker D."/>
            <person name="Gharbi K."/>
            <person name="Hall N."/>
            <person name="Watson M."/>
            <person name="Adriaenssens E.M."/>
            <person name="Foster-Nyarko E."/>
            <person name="Jarju S."/>
            <person name="Secka A."/>
            <person name="Antonio M."/>
            <person name="Oren A."/>
            <person name="Chaudhuri R.R."/>
            <person name="La Ragione R."/>
            <person name="Hildebrand F."/>
            <person name="Pallen M.J."/>
        </authorList>
    </citation>
    <scope>NUCLEOTIDE SEQUENCE</scope>
    <source>
        <strain evidence="2">421</strain>
    </source>
</reference>
<dbReference type="EMBL" id="DXGE01000006">
    <property type="protein sequence ID" value="HIW85097.1"/>
    <property type="molecule type" value="Genomic_DNA"/>
</dbReference>
<proteinExistence type="predicted"/>
<keyword evidence="1" id="KW-1133">Transmembrane helix</keyword>
<protein>
    <submittedName>
        <fullName evidence="2">Uncharacterized protein</fullName>
    </submittedName>
</protein>
<sequence length="146" mass="15701">MKALFCNLKPILAYWAAFLIYFALHIFSIMYPGAAMSAVFIGILFIFNFITGYTDGIKKIKWGLLVFELQLAVSAALSVAGVFGNLDLPSAAWQFISSANIFVSSVFYSGSLAGNIGFAVLSVILPLVPLVAGAAVKKAVKRRAKQ</sequence>
<keyword evidence="1" id="KW-0812">Transmembrane</keyword>
<reference evidence="2" key="2">
    <citation type="submission" date="2021-04" db="EMBL/GenBank/DDBJ databases">
        <authorList>
            <person name="Gilroy R."/>
        </authorList>
    </citation>
    <scope>NUCLEOTIDE SEQUENCE</scope>
    <source>
        <strain evidence="2">421</strain>
    </source>
</reference>
<comment type="caution">
    <text evidence="2">The sequence shown here is derived from an EMBL/GenBank/DDBJ whole genome shotgun (WGS) entry which is preliminary data.</text>
</comment>
<accession>A0A9D1RCK1</accession>
<evidence type="ECO:0000313" key="3">
    <source>
        <dbReference type="Proteomes" id="UP000824205"/>
    </source>
</evidence>
<feature type="transmembrane region" description="Helical" evidence="1">
    <location>
        <begin position="12"/>
        <end position="29"/>
    </location>
</feature>
<gene>
    <name evidence="2" type="ORF">IAA48_01230</name>
</gene>
<dbReference type="AlphaFoldDB" id="A0A9D1RCK1"/>
<feature type="transmembrane region" description="Helical" evidence="1">
    <location>
        <begin position="65"/>
        <end position="86"/>
    </location>
</feature>
<keyword evidence="1" id="KW-0472">Membrane</keyword>
<feature type="transmembrane region" description="Helical" evidence="1">
    <location>
        <begin position="35"/>
        <end position="53"/>
    </location>
</feature>
<organism evidence="2 3">
    <name type="scientific">Candidatus Eubacterium faecipullorum</name>
    <dbReference type="NCBI Taxonomy" id="2838571"/>
    <lineage>
        <taxon>Bacteria</taxon>
        <taxon>Bacillati</taxon>
        <taxon>Bacillota</taxon>
        <taxon>Clostridia</taxon>
        <taxon>Eubacteriales</taxon>
        <taxon>Eubacteriaceae</taxon>
        <taxon>Eubacterium</taxon>
    </lineage>
</organism>